<dbReference type="SMART" id="SM00198">
    <property type="entry name" value="SCP"/>
    <property type="match status" value="1"/>
</dbReference>
<feature type="region of interest" description="Disordered" evidence="1">
    <location>
        <begin position="66"/>
        <end position="123"/>
    </location>
</feature>
<dbReference type="InterPro" id="IPR014044">
    <property type="entry name" value="CAP_dom"/>
</dbReference>
<dbReference type="InterPro" id="IPR035940">
    <property type="entry name" value="CAP_sf"/>
</dbReference>
<proteinExistence type="predicted"/>
<dbReference type="Gene3D" id="3.40.33.10">
    <property type="entry name" value="CAP"/>
    <property type="match status" value="1"/>
</dbReference>
<accession>A0AAN6JS43</accession>
<feature type="chain" id="PRO_5042973713" evidence="2">
    <location>
        <begin position="25"/>
        <end position="453"/>
    </location>
</feature>
<keyword evidence="2" id="KW-0732">Signal</keyword>
<feature type="signal peptide" evidence="2">
    <location>
        <begin position="1"/>
        <end position="24"/>
    </location>
</feature>
<dbReference type="PRINTS" id="PR00837">
    <property type="entry name" value="V5TPXLIKE"/>
</dbReference>
<gene>
    <name evidence="4" type="primary">RCY1_2</name>
    <name evidence="4" type="ORF">OC842_002513</name>
</gene>
<feature type="domain" description="SCP" evidence="3">
    <location>
        <begin position="270"/>
        <end position="408"/>
    </location>
</feature>
<dbReference type="GO" id="GO:0005576">
    <property type="term" value="C:extracellular region"/>
    <property type="evidence" value="ECO:0007669"/>
    <property type="project" value="InterPro"/>
</dbReference>
<evidence type="ECO:0000313" key="5">
    <source>
        <dbReference type="Proteomes" id="UP001176521"/>
    </source>
</evidence>
<dbReference type="PANTHER" id="PTHR10334">
    <property type="entry name" value="CYSTEINE-RICH SECRETORY PROTEIN-RELATED"/>
    <property type="match status" value="1"/>
</dbReference>
<feature type="compositionally biased region" description="Low complexity" evidence="1">
    <location>
        <begin position="66"/>
        <end position="122"/>
    </location>
</feature>
<keyword evidence="5" id="KW-1185">Reference proteome</keyword>
<dbReference type="AlphaFoldDB" id="A0AAN6JS43"/>
<organism evidence="4 5">
    <name type="scientific">Tilletia horrida</name>
    <dbReference type="NCBI Taxonomy" id="155126"/>
    <lineage>
        <taxon>Eukaryota</taxon>
        <taxon>Fungi</taxon>
        <taxon>Dikarya</taxon>
        <taxon>Basidiomycota</taxon>
        <taxon>Ustilaginomycotina</taxon>
        <taxon>Exobasidiomycetes</taxon>
        <taxon>Tilletiales</taxon>
        <taxon>Tilletiaceae</taxon>
        <taxon>Tilletia</taxon>
    </lineage>
</organism>
<evidence type="ECO:0000313" key="4">
    <source>
        <dbReference type="EMBL" id="KAK0534843.1"/>
    </source>
</evidence>
<evidence type="ECO:0000256" key="2">
    <source>
        <dbReference type="SAM" id="SignalP"/>
    </source>
</evidence>
<dbReference type="Proteomes" id="UP001176521">
    <property type="component" value="Unassembled WGS sequence"/>
</dbReference>
<dbReference type="PROSITE" id="PS01009">
    <property type="entry name" value="CRISP_1"/>
    <property type="match status" value="1"/>
</dbReference>
<name>A0AAN6JS43_9BASI</name>
<evidence type="ECO:0000259" key="3">
    <source>
        <dbReference type="SMART" id="SM00198"/>
    </source>
</evidence>
<dbReference type="SUPFAM" id="SSF55797">
    <property type="entry name" value="PR-1-like"/>
    <property type="match status" value="1"/>
</dbReference>
<comment type="caution">
    <text evidence="4">The sequence shown here is derived from an EMBL/GenBank/DDBJ whole genome shotgun (WGS) entry which is preliminary data.</text>
</comment>
<evidence type="ECO:0000256" key="1">
    <source>
        <dbReference type="SAM" id="MobiDB-lite"/>
    </source>
</evidence>
<sequence length="453" mass="46606">MLPTNRNILFLLFAFLATLNLTAALPRQRLRTEPERRLVQPIPISKVTGPIDDSLCKLLNTCKSASSSASSTSSSSATNVKTSSTSTSSVGASSTSSSSASSTAKASSTSSIKPSSSSGSGKYKAKILAPGNTARPLPTYVFTMPVLSMPLLGSSSATKTTSTFTSTKTSLVTVTTTKTTTSTSTSTAVATKTLSGQLTTVTAVTVVPVATVVPVTTVLTTTALVPVTTTITPLPVATPTATNVATPVLLTTTTVVATPTAVPTADPTNPDEQAVLDAHNNYRVKHGAPSLTWNATLAQYALNWASKCIWAHSGGPYGENGAASVGMPMTMATAADMWYGEMAQYNFSAPGFSEATGHFSQLVWSSSHTVGCAMVQCTPASLGFAWTGPEMASNVWCEYSNTPGNVIGFFDKNVVPPIGATLVNGLVSTTNSLLGSTTPILTGRSDGGIEGEE</sequence>
<dbReference type="EMBL" id="JAPDMQ010000108">
    <property type="protein sequence ID" value="KAK0534843.1"/>
    <property type="molecule type" value="Genomic_DNA"/>
</dbReference>
<reference evidence="4" key="1">
    <citation type="journal article" date="2023" name="PhytoFront">
        <title>Draft Genome Resources of Seven Strains of Tilletia horrida, Causal Agent of Kernel Smut of Rice.</title>
        <authorList>
            <person name="Khanal S."/>
            <person name="Antony Babu S."/>
            <person name="Zhou X.G."/>
        </authorList>
    </citation>
    <scope>NUCLEOTIDE SEQUENCE</scope>
    <source>
        <strain evidence="4">TX3</strain>
    </source>
</reference>
<dbReference type="InterPro" id="IPR001283">
    <property type="entry name" value="CRISP-related"/>
</dbReference>
<protein>
    <submittedName>
        <fullName evidence="4">F-box protein: endocytic membrane traffic, recycling ReCYcling 1</fullName>
    </submittedName>
</protein>
<dbReference type="Pfam" id="PF00188">
    <property type="entry name" value="CAP"/>
    <property type="match status" value="1"/>
</dbReference>
<dbReference type="InterPro" id="IPR018244">
    <property type="entry name" value="Allrgn_V5/Tpx1_CS"/>
</dbReference>